<feature type="compositionally biased region" description="Low complexity" evidence="16">
    <location>
        <begin position="330"/>
        <end position="347"/>
    </location>
</feature>
<dbReference type="GO" id="GO:1990429">
    <property type="term" value="C:peroxisomal importomer complex"/>
    <property type="evidence" value="ECO:0007669"/>
    <property type="project" value="TreeGrafter"/>
</dbReference>
<dbReference type="GO" id="GO:0008270">
    <property type="term" value="F:zinc ion binding"/>
    <property type="evidence" value="ECO:0007669"/>
    <property type="project" value="UniProtKB-KW"/>
</dbReference>
<evidence type="ECO:0000256" key="5">
    <source>
        <dbReference type="ARBA" id="ARBA00022448"/>
    </source>
</evidence>
<keyword evidence="7" id="KW-0479">Metal-binding</keyword>
<feature type="compositionally biased region" description="Pro residues" evidence="16">
    <location>
        <begin position="317"/>
        <end position="329"/>
    </location>
</feature>
<evidence type="ECO:0000256" key="6">
    <source>
        <dbReference type="ARBA" id="ARBA00022692"/>
    </source>
</evidence>
<dbReference type="GO" id="GO:0004842">
    <property type="term" value="F:ubiquitin-protein transferase activity"/>
    <property type="evidence" value="ECO:0007669"/>
    <property type="project" value="TreeGrafter"/>
</dbReference>
<comment type="pathway">
    <text evidence="2">Protein modification; protein ubiquitination.</text>
</comment>
<keyword evidence="13" id="KW-0576">Peroxisome</keyword>
<dbReference type="PANTHER" id="PTHR12888">
    <property type="entry name" value="PEROXISOME ASSEMBLY PROTEIN 12 PEROXIN-12"/>
    <property type="match status" value="1"/>
</dbReference>
<evidence type="ECO:0000256" key="7">
    <source>
        <dbReference type="ARBA" id="ARBA00022723"/>
    </source>
</evidence>
<dbReference type="Pfam" id="PF04757">
    <property type="entry name" value="Pex2_Pex12"/>
    <property type="match status" value="1"/>
</dbReference>
<dbReference type="Gene3D" id="3.30.40.10">
    <property type="entry name" value="Zinc/RING finger domain, C3HC4 (zinc finger)"/>
    <property type="match status" value="1"/>
</dbReference>
<evidence type="ECO:0000256" key="3">
    <source>
        <dbReference type="ARBA" id="ARBA00008704"/>
    </source>
</evidence>
<evidence type="ECO:0000256" key="13">
    <source>
        <dbReference type="ARBA" id="ARBA00023140"/>
    </source>
</evidence>
<keyword evidence="12" id="KW-0472">Membrane</keyword>
<dbReference type="InterPro" id="IPR006845">
    <property type="entry name" value="Pex_N"/>
</dbReference>
<keyword evidence="9" id="KW-0862">Zinc</keyword>
<keyword evidence="8" id="KW-0863">Zinc-finger</keyword>
<keyword evidence="6" id="KW-0812">Transmembrane</keyword>
<evidence type="ECO:0000256" key="15">
    <source>
        <dbReference type="ARBA" id="ARBA00034505"/>
    </source>
</evidence>
<comment type="subcellular location">
    <subcellularLocation>
        <location evidence="1">Peroxisome membrane</location>
        <topology evidence="1">Multi-pass membrane protein</topology>
    </subcellularLocation>
</comment>
<organism evidence="18 19">
    <name type="scientific">Glutinoglossum americanum</name>
    <dbReference type="NCBI Taxonomy" id="1670608"/>
    <lineage>
        <taxon>Eukaryota</taxon>
        <taxon>Fungi</taxon>
        <taxon>Dikarya</taxon>
        <taxon>Ascomycota</taxon>
        <taxon>Pezizomycotina</taxon>
        <taxon>Geoglossomycetes</taxon>
        <taxon>Geoglossales</taxon>
        <taxon>Geoglossaceae</taxon>
        <taxon>Glutinoglossum</taxon>
    </lineage>
</organism>
<evidence type="ECO:0000256" key="14">
    <source>
        <dbReference type="ARBA" id="ARBA00029692"/>
    </source>
</evidence>
<feature type="region of interest" description="Disordered" evidence="16">
    <location>
        <begin position="316"/>
        <end position="359"/>
    </location>
</feature>
<evidence type="ECO:0000256" key="16">
    <source>
        <dbReference type="SAM" id="MobiDB-lite"/>
    </source>
</evidence>
<evidence type="ECO:0000313" key="18">
    <source>
        <dbReference type="EMBL" id="KAH0533628.1"/>
    </source>
</evidence>
<comment type="similarity">
    <text evidence="3">Belongs to the pex2/pex10/pex12 family.</text>
</comment>
<dbReference type="AlphaFoldDB" id="A0A9P8I109"/>
<keyword evidence="5" id="KW-0813">Transport</keyword>
<feature type="domain" description="Pex N-terminal" evidence="17">
    <location>
        <begin position="25"/>
        <end position="301"/>
    </location>
</feature>
<evidence type="ECO:0000256" key="9">
    <source>
        <dbReference type="ARBA" id="ARBA00022833"/>
    </source>
</evidence>
<evidence type="ECO:0000256" key="1">
    <source>
        <dbReference type="ARBA" id="ARBA00004585"/>
    </source>
</evidence>
<dbReference type="EMBL" id="JAGHQL010000407">
    <property type="protein sequence ID" value="KAH0533628.1"/>
    <property type="molecule type" value="Genomic_DNA"/>
</dbReference>
<evidence type="ECO:0000259" key="17">
    <source>
        <dbReference type="Pfam" id="PF04757"/>
    </source>
</evidence>
<dbReference type="Proteomes" id="UP000698800">
    <property type="component" value="Unassembled WGS sequence"/>
</dbReference>
<dbReference type="PANTHER" id="PTHR12888:SF0">
    <property type="entry name" value="PEROXISOME ASSEMBLY PROTEIN 12"/>
    <property type="match status" value="1"/>
</dbReference>
<proteinExistence type="inferred from homology"/>
<gene>
    <name evidence="18" type="ORF">FGG08_007623</name>
</gene>
<accession>A0A9P8I109</accession>
<evidence type="ECO:0000313" key="19">
    <source>
        <dbReference type="Proteomes" id="UP000698800"/>
    </source>
</evidence>
<dbReference type="GO" id="GO:0005778">
    <property type="term" value="C:peroxisomal membrane"/>
    <property type="evidence" value="ECO:0007669"/>
    <property type="project" value="UniProtKB-SubCell"/>
</dbReference>
<keyword evidence="11" id="KW-1133">Transmembrane helix</keyword>
<protein>
    <recommendedName>
        <fullName evidence="4">Peroxisome assembly protein 12</fullName>
    </recommendedName>
    <alternativeName>
        <fullName evidence="14">Peroxin-12</fullName>
    </alternativeName>
</protein>
<name>A0A9P8I109_9PEZI</name>
<comment type="subunit">
    <text evidence="15">Component of the PEX2-PEX10-PEX12 retrotranslocation channel, composed of PEX2, PEX10 and PEX12.</text>
</comment>
<dbReference type="OrthoDB" id="107372at2759"/>
<evidence type="ECO:0000256" key="11">
    <source>
        <dbReference type="ARBA" id="ARBA00022989"/>
    </source>
</evidence>
<evidence type="ECO:0000256" key="2">
    <source>
        <dbReference type="ARBA" id="ARBA00004906"/>
    </source>
</evidence>
<reference evidence="18" key="1">
    <citation type="submission" date="2021-03" db="EMBL/GenBank/DDBJ databases">
        <title>Comparative genomics and phylogenomic investigation of the class Geoglossomycetes provide insights into ecological specialization and systematics.</title>
        <authorList>
            <person name="Melie T."/>
            <person name="Pirro S."/>
            <person name="Miller A.N."/>
            <person name="Quandt A."/>
        </authorList>
    </citation>
    <scope>NUCLEOTIDE SEQUENCE</scope>
    <source>
        <strain evidence="18">GBOQ0MN5Z8</strain>
    </source>
</reference>
<evidence type="ECO:0000256" key="8">
    <source>
        <dbReference type="ARBA" id="ARBA00022771"/>
    </source>
</evidence>
<keyword evidence="10" id="KW-0653">Protein transport</keyword>
<dbReference type="GO" id="GO:0006513">
    <property type="term" value="P:protein monoubiquitination"/>
    <property type="evidence" value="ECO:0007669"/>
    <property type="project" value="TreeGrafter"/>
</dbReference>
<evidence type="ECO:0000256" key="4">
    <source>
        <dbReference type="ARBA" id="ARBA00018980"/>
    </source>
</evidence>
<dbReference type="SUPFAM" id="SSF57850">
    <property type="entry name" value="RING/U-box"/>
    <property type="match status" value="1"/>
</dbReference>
<dbReference type="GO" id="GO:0016562">
    <property type="term" value="P:protein import into peroxisome matrix, receptor recycling"/>
    <property type="evidence" value="ECO:0007669"/>
    <property type="project" value="UniProtKB-ARBA"/>
</dbReference>
<evidence type="ECO:0000256" key="12">
    <source>
        <dbReference type="ARBA" id="ARBA00023136"/>
    </source>
</evidence>
<dbReference type="InterPro" id="IPR017375">
    <property type="entry name" value="PEX12"/>
</dbReference>
<evidence type="ECO:0000256" key="10">
    <source>
        <dbReference type="ARBA" id="ARBA00022927"/>
    </source>
</evidence>
<sequence>MEFMADLQEGIDDLKPSLFELLSEQQLSALLPPSLRYLLALATHRHPRFLLSLLNNFNTLYALLSLLLERHYLLTYSSSFTENFYALKRERVLRVRSGEVPRAQLGAAGLVRDTLNLGRADVWRNLLVLVGVPWAKRRLDEDFEIHAERARVLGGGPAAAFRRDPGLREGATLRERMLRWYKWFLRHVYPSVNAAYHFATLAFSLAYLFDGSRYHSPFLWMVGTRMRRLGEADYRAFAMAAGQAKVPDTGAAAAAVAARTTSMFNPRTFVTTVYPRLLTSLRFLLPTSIFALKFLEWWHASDFARQLSKKATEDLDLPPPIIPGLPPASPQQQQPNKPSPLTAATKPTKPPPPPISRPSLLQILTVPVPPPSSSSLCPICLLPLHTPTAAQSGYVYCYTCIYRWVRGEHERQTAFMEGAAGSEEGWERVEAGRRLGRWESGAGRCAVTGRRVLGGVEGLRRVVA</sequence>
<keyword evidence="19" id="KW-1185">Reference proteome</keyword>
<dbReference type="InterPro" id="IPR013083">
    <property type="entry name" value="Znf_RING/FYVE/PHD"/>
</dbReference>
<comment type="caution">
    <text evidence="18">The sequence shown here is derived from an EMBL/GenBank/DDBJ whole genome shotgun (WGS) entry which is preliminary data.</text>
</comment>